<evidence type="ECO:0000256" key="3">
    <source>
        <dbReference type="SAM" id="MobiDB-lite"/>
    </source>
</evidence>
<dbReference type="STRING" id="215250.A0A316YJA6"/>
<dbReference type="InterPro" id="IPR003958">
    <property type="entry name" value="CBFA_NFYB_domain"/>
</dbReference>
<dbReference type="EMBL" id="KZ819639">
    <property type="protein sequence ID" value="PWN87805.1"/>
    <property type="molecule type" value="Genomic_DNA"/>
</dbReference>
<dbReference type="CDD" id="cd22906">
    <property type="entry name" value="HFD_DRAP1"/>
    <property type="match status" value="1"/>
</dbReference>
<dbReference type="GeneID" id="37041684"/>
<keyword evidence="6" id="KW-1185">Reference proteome</keyword>
<organism evidence="5 6">
    <name type="scientific">Acaromyces ingoldii</name>
    <dbReference type="NCBI Taxonomy" id="215250"/>
    <lineage>
        <taxon>Eukaryota</taxon>
        <taxon>Fungi</taxon>
        <taxon>Dikarya</taxon>
        <taxon>Basidiomycota</taxon>
        <taxon>Ustilaginomycotina</taxon>
        <taxon>Exobasidiomycetes</taxon>
        <taxon>Exobasidiales</taxon>
        <taxon>Cryptobasidiaceae</taxon>
        <taxon>Acaromyces</taxon>
    </lineage>
</organism>
<keyword evidence="2" id="KW-0539">Nucleus</keyword>
<evidence type="ECO:0000259" key="4">
    <source>
        <dbReference type="Pfam" id="PF00808"/>
    </source>
</evidence>
<gene>
    <name evidence="5" type="ORF">FA10DRAFT_255419</name>
</gene>
<evidence type="ECO:0000256" key="2">
    <source>
        <dbReference type="ARBA" id="ARBA00023242"/>
    </source>
</evidence>
<proteinExistence type="predicted"/>
<dbReference type="Proteomes" id="UP000245768">
    <property type="component" value="Unassembled WGS sequence"/>
</dbReference>
<comment type="subcellular location">
    <subcellularLocation>
        <location evidence="1">Nucleus</location>
    </subcellularLocation>
</comment>
<dbReference type="InterPro" id="IPR009072">
    <property type="entry name" value="Histone-fold"/>
</dbReference>
<dbReference type="Gene3D" id="1.10.20.10">
    <property type="entry name" value="Histone, subunit A"/>
    <property type="match status" value="1"/>
</dbReference>
<protein>
    <submittedName>
        <fullName evidence="5">Histone-fold-containing protein</fullName>
    </submittedName>
</protein>
<sequence length="135" mass="15081">MGKRSSVSKFPVARIKKIMQTNEDVGKVAQATPVVVSKALEMFMQSIVDETVRQARDKGSRKLTSQHLKRAIHENETFDFLKDIVAGVADATEEKGEGDGSRATKKRKTVSKVEEEPEEEPEADDDEDEDEESDQ</sequence>
<feature type="domain" description="Transcription factor CBF/NF-Y/archaeal histone" evidence="4">
    <location>
        <begin position="9"/>
        <end position="72"/>
    </location>
</feature>
<evidence type="ECO:0000256" key="1">
    <source>
        <dbReference type="ARBA" id="ARBA00004123"/>
    </source>
</evidence>
<dbReference type="GO" id="GO:0016251">
    <property type="term" value="F:RNA polymerase II general transcription initiation factor activity"/>
    <property type="evidence" value="ECO:0007669"/>
    <property type="project" value="TreeGrafter"/>
</dbReference>
<dbReference type="Pfam" id="PF00808">
    <property type="entry name" value="CBFD_NFYB_HMF"/>
    <property type="match status" value="1"/>
</dbReference>
<feature type="compositionally biased region" description="Acidic residues" evidence="3">
    <location>
        <begin position="115"/>
        <end position="135"/>
    </location>
</feature>
<dbReference type="InterPro" id="IPR050568">
    <property type="entry name" value="Transcr_DNA_Rep_Reg"/>
</dbReference>
<dbReference type="AlphaFoldDB" id="A0A316YJA6"/>
<dbReference type="SUPFAM" id="SSF47113">
    <property type="entry name" value="Histone-fold"/>
    <property type="match status" value="1"/>
</dbReference>
<dbReference type="PANTHER" id="PTHR10252:SF5">
    <property type="entry name" value="DR1-ASSOCIATED COREPRESSOR"/>
    <property type="match status" value="1"/>
</dbReference>
<dbReference type="GO" id="GO:0001046">
    <property type="term" value="F:core promoter sequence-specific DNA binding"/>
    <property type="evidence" value="ECO:0007669"/>
    <property type="project" value="TreeGrafter"/>
</dbReference>
<accession>A0A316YJA6</accession>
<feature type="compositionally biased region" description="Basic and acidic residues" evidence="3">
    <location>
        <begin position="92"/>
        <end position="102"/>
    </location>
</feature>
<dbReference type="RefSeq" id="XP_025375003.1">
    <property type="nucleotide sequence ID" value="XM_025519768.1"/>
</dbReference>
<dbReference type="PANTHER" id="PTHR10252">
    <property type="entry name" value="HISTONE-LIKE TRANSCRIPTION FACTOR CCAAT-RELATED"/>
    <property type="match status" value="1"/>
</dbReference>
<dbReference type="GO" id="GO:0046982">
    <property type="term" value="F:protein heterodimerization activity"/>
    <property type="evidence" value="ECO:0007669"/>
    <property type="project" value="InterPro"/>
</dbReference>
<evidence type="ECO:0000313" key="6">
    <source>
        <dbReference type="Proteomes" id="UP000245768"/>
    </source>
</evidence>
<reference evidence="5 6" key="1">
    <citation type="journal article" date="2018" name="Mol. Biol. Evol.">
        <title>Broad Genomic Sampling Reveals a Smut Pathogenic Ancestry of the Fungal Clade Ustilaginomycotina.</title>
        <authorList>
            <person name="Kijpornyongpan T."/>
            <person name="Mondo S.J."/>
            <person name="Barry K."/>
            <person name="Sandor L."/>
            <person name="Lee J."/>
            <person name="Lipzen A."/>
            <person name="Pangilinan J."/>
            <person name="LaButti K."/>
            <person name="Hainaut M."/>
            <person name="Henrissat B."/>
            <person name="Grigoriev I.V."/>
            <person name="Spatafora J.W."/>
            <person name="Aime M.C."/>
        </authorList>
    </citation>
    <scope>NUCLEOTIDE SEQUENCE [LARGE SCALE GENOMIC DNA]</scope>
    <source>
        <strain evidence="5 6">MCA 4198</strain>
    </source>
</reference>
<dbReference type="GO" id="GO:0017054">
    <property type="term" value="C:negative cofactor 2 complex"/>
    <property type="evidence" value="ECO:0007669"/>
    <property type="project" value="TreeGrafter"/>
</dbReference>
<dbReference type="InParanoid" id="A0A316YJA6"/>
<dbReference type="OrthoDB" id="653904at2759"/>
<dbReference type="FunCoup" id="A0A316YJA6">
    <property type="interactions" value="139"/>
</dbReference>
<feature type="region of interest" description="Disordered" evidence="3">
    <location>
        <begin position="91"/>
        <end position="135"/>
    </location>
</feature>
<name>A0A316YJA6_9BASI</name>
<evidence type="ECO:0000313" key="5">
    <source>
        <dbReference type="EMBL" id="PWN87805.1"/>
    </source>
</evidence>